<dbReference type="RefSeq" id="WP_123927247.1">
    <property type="nucleotide sequence ID" value="NZ_RKRE01000001.1"/>
</dbReference>
<keyword evidence="1" id="KW-0812">Transmembrane</keyword>
<dbReference type="EMBL" id="RKRE01000001">
    <property type="protein sequence ID" value="RPF49578.1"/>
    <property type="molecule type" value="Genomic_DNA"/>
</dbReference>
<protein>
    <submittedName>
        <fullName evidence="2">Uncharacterized protein</fullName>
    </submittedName>
</protein>
<gene>
    <name evidence="2" type="ORF">EDD75_0396</name>
</gene>
<dbReference type="OrthoDB" id="9975202at2"/>
<keyword evidence="1" id="KW-1133">Transmembrane helix</keyword>
<evidence type="ECO:0000313" key="3">
    <source>
        <dbReference type="Proteomes" id="UP000282654"/>
    </source>
</evidence>
<name>A0A3N5BIS5_9THEO</name>
<organism evidence="2 3">
    <name type="scientific">Thermodesulfitimonas autotrophica</name>
    <dbReference type="NCBI Taxonomy" id="1894989"/>
    <lineage>
        <taxon>Bacteria</taxon>
        <taxon>Bacillati</taxon>
        <taxon>Bacillota</taxon>
        <taxon>Clostridia</taxon>
        <taxon>Thermoanaerobacterales</taxon>
        <taxon>Thermoanaerobacteraceae</taxon>
        <taxon>Thermodesulfitimonas</taxon>
    </lineage>
</organism>
<proteinExistence type="predicted"/>
<keyword evidence="3" id="KW-1185">Reference proteome</keyword>
<dbReference type="Proteomes" id="UP000282654">
    <property type="component" value="Unassembled WGS sequence"/>
</dbReference>
<accession>A0A3N5BIS5</accession>
<feature type="transmembrane region" description="Helical" evidence="1">
    <location>
        <begin position="32"/>
        <end position="53"/>
    </location>
</feature>
<dbReference type="AlphaFoldDB" id="A0A3N5BIS5"/>
<comment type="caution">
    <text evidence="2">The sequence shown here is derived from an EMBL/GenBank/DDBJ whole genome shotgun (WGS) entry which is preliminary data.</text>
</comment>
<sequence length="71" mass="8098">MLGKVNEIALRAWARLEVLRIPLRNERGGMGVVEALLILGVGTIILMGTYFLAKDPITNWWNKYIMPQFPQ</sequence>
<evidence type="ECO:0000256" key="1">
    <source>
        <dbReference type="SAM" id="Phobius"/>
    </source>
</evidence>
<reference evidence="2 3" key="1">
    <citation type="submission" date="2018-11" db="EMBL/GenBank/DDBJ databases">
        <title>Genomic Encyclopedia of Type Strains, Phase IV (KMG-IV): sequencing the most valuable type-strain genomes for metagenomic binning, comparative biology and taxonomic classification.</title>
        <authorList>
            <person name="Goeker M."/>
        </authorList>
    </citation>
    <scope>NUCLEOTIDE SEQUENCE [LARGE SCALE GENOMIC DNA]</scope>
    <source>
        <strain evidence="2 3">DSM 102936</strain>
    </source>
</reference>
<evidence type="ECO:0000313" key="2">
    <source>
        <dbReference type="EMBL" id="RPF49578.1"/>
    </source>
</evidence>
<keyword evidence="1" id="KW-0472">Membrane</keyword>